<evidence type="ECO:0000313" key="5">
    <source>
        <dbReference type="RefSeq" id="XP_016512921.1"/>
    </source>
</evidence>
<gene>
    <name evidence="5" type="primary">LOC107829969</name>
</gene>
<dbReference type="SUPFAM" id="SSF103473">
    <property type="entry name" value="MFS general substrate transporter"/>
    <property type="match status" value="1"/>
</dbReference>
<feature type="transmembrane region" description="Helical" evidence="4">
    <location>
        <begin position="111"/>
        <end position="129"/>
    </location>
</feature>
<keyword evidence="4" id="KW-1133">Transmembrane helix</keyword>
<dbReference type="OrthoDB" id="1310544at2759"/>
<comment type="similarity">
    <text evidence="3">Belongs to the major facilitator superfamily. Phosphate:H(+) symporter (TC 2.A.1.9) family.</text>
</comment>
<dbReference type="RefSeq" id="XP_016512921.1">
    <property type="nucleotide sequence ID" value="XM_016657435.1"/>
</dbReference>
<feature type="transmembrane region" description="Helical" evidence="4">
    <location>
        <begin position="77"/>
        <end position="99"/>
    </location>
</feature>
<dbReference type="InterPro" id="IPR036259">
    <property type="entry name" value="MFS_trans_sf"/>
</dbReference>
<dbReference type="GO" id="GO:0015144">
    <property type="term" value="F:carbohydrate transmembrane transporter activity"/>
    <property type="evidence" value="ECO:0007669"/>
    <property type="project" value="InterPro"/>
</dbReference>
<name>A0A1S4DHS9_TOBAC</name>
<feature type="transmembrane region" description="Helical" evidence="4">
    <location>
        <begin position="197"/>
        <end position="217"/>
    </location>
</feature>
<feature type="transmembrane region" description="Helical" evidence="4">
    <location>
        <begin position="43"/>
        <end position="65"/>
    </location>
</feature>
<dbReference type="AlphaFoldDB" id="A0A1S4DHS9"/>
<protein>
    <submittedName>
        <fullName evidence="5">Sugar transport protein 14-like</fullName>
    </submittedName>
</protein>
<dbReference type="KEGG" id="nta:107829969"/>
<evidence type="ECO:0000256" key="1">
    <source>
        <dbReference type="ARBA" id="ARBA00010992"/>
    </source>
</evidence>
<accession>A0A1S4DHS9</accession>
<dbReference type="PANTHER" id="PTHR23500:SF492">
    <property type="entry name" value="SUGAR TRANSPORT PROTEIN 14-LIKE"/>
    <property type="match status" value="1"/>
</dbReference>
<proteinExistence type="inferred from homology"/>
<sequence>MEEAKASLKMSRKCGAEAELQMLAGMMENEGKRKRKKLSHSPLLLINVVAQVFEQVLGLDSILFFGPLLLQSARYTYNASFVAPLIAGVVRAGVAGLTYPSYSFFGRRMTLISVSLLGLFLLVGDHIFQLSEKSIYVDMAFAIPLIDCYSMFMGPSEWTEESYAEEISALGACWETSISYLMSLIMKPSVLLLLCDLKAWIFMLFATMTLGMCFSIYKVLHEREKKHGEGVEEDLFK</sequence>
<evidence type="ECO:0000256" key="3">
    <source>
        <dbReference type="ARBA" id="ARBA00044504"/>
    </source>
</evidence>
<reference evidence="5" key="1">
    <citation type="submission" date="2025-08" db="UniProtKB">
        <authorList>
            <consortium name="RefSeq"/>
        </authorList>
    </citation>
    <scope>IDENTIFICATION</scope>
</reference>
<dbReference type="Gene3D" id="1.20.1250.20">
    <property type="entry name" value="MFS general substrate transporter like domains"/>
    <property type="match status" value="1"/>
</dbReference>
<evidence type="ECO:0000256" key="2">
    <source>
        <dbReference type="ARBA" id="ARBA00022448"/>
    </source>
</evidence>
<dbReference type="InterPro" id="IPR045262">
    <property type="entry name" value="STP/PLT_plant"/>
</dbReference>
<dbReference type="PaxDb" id="4097-A0A1S4DHS9"/>
<keyword evidence="4" id="KW-0812">Transmembrane</keyword>
<evidence type="ECO:0000256" key="4">
    <source>
        <dbReference type="SAM" id="Phobius"/>
    </source>
</evidence>
<keyword evidence="4" id="KW-0472">Membrane</keyword>
<keyword evidence="2" id="KW-0813">Transport</keyword>
<dbReference type="PANTHER" id="PTHR23500">
    <property type="entry name" value="SOLUTE CARRIER FAMILY 2, FACILITATED GLUCOSE TRANSPORTER"/>
    <property type="match status" value="1"/>
</dbReference>
<organism evidence="5">
    <name type="scientific">Nicotiana tabacum</name>
    <name type="common">Common tobacco</name>
    <dbReference type="NCBI Taxonomy" id="4097"/>
    <lineage>
        <taxon>Eukaryota</taxon>
        <taxon>Viridiplantae</taxon>
        <taxon>Streptophyta</taxon>
        <taxon>Embryophyta</taxon>
        <taxon>Tracheophyta</taxon>
        <taxon>Spermatophyta</taxon>
        <taxon>Magnoliopsida</taxon>
        <taxon>eudicotyledons</taxon>
        <taxon>Gunneridae</taxon>
        <taxon>Pentapetalae</taxon>
        <taxon>asterids</taxon>
        <taxon>lamiids</taxon>
        <taxon>Solanales</taxon>
        <taxon>Solanaceae</taxon>
        <taxon>Nicotianoideae</taxon>
        <taxon>Nicotianeae</taxon>
        <taxon>Nicotiana</taxon>
    </lineage>
</organism>
<comment type="similarity">
    <text evidence="1">Belongs to the major facilitator superfamily. Sugar transporter (TC 2.A.1.1) family.</text>
</comment>